<evidence type="ECO:0000256" key="1">
    <source>
        <dbReference type="ARBA" id="ARBA00022737"/>
    </source>
</evidence>
<feature type="repeat" description="ANK" evidence="3">
    <location>
        <begin position="652"/>
        <end position="684"/>
    </location>
</feature>
<dbReference type="AlphaFoldDB" id="A0A6V8HC02"/>
<proteinExistence type="predicted"/>
<accession>A0A6V8HC02</accession>
<keyword evidence="1" id="KW-0677">Repeat</keyword>
<evidence type="ECO:0000313" key="5">
    <source>
        <dbReference type="Proteomes" id="UP000053095"/>
    </source>
</evidence>
<feature type="repeat" description="ANK" evidence="3">
    <location>
        <begin position="619"/>
        <end position="651"/>
    </location>
</feature>
<dbReference type="SMART" id="SM00248">
    <property type="entry name" value="ANK"/>
    <property type="match status" value="9"/>
</dbReference>
<evidence type="ECO:0000256" key="3">
    <source>
        <dbReference type="PROSITE-ProRule" id="PRU00023"/>
    </source>
</evidence>
<dbReference type="PROSITE" id="PS50088">
    <property type="entry name" value="ANK_REPEAT"/>
    <property type="match status" value="7"/>
</dbReference>
<keyword evidence="2 3" id="KW-0040">ANK repeat</keyword>
<dbReference type="Pfam" id="PF00023">
    <property type="entry name" value="Ank"/>
    <property type="match status" value="1"/>
</dbReference>
<dbReference type="PANTHER" id="PTHR24198:SF165">
    <property type="entry name" value="ANKYRIN REPEAT-CONTAINING PROTEIN-RELATED"/>
    <property type="match status" value="1"/>
</dbReference>
<feature type="repeat" description="ANK" evidence="3">
    <location>
        <begin position="852"/>
        <end position="884"/>
    </location>
</feature>
<name>A0A6V8HC02_TALPI</name>
<feature type="repeat" description="ANK" evidence="3">
    <location>
        <begin position="785"/>
        <end position="817"/>
    </location>
</feature>
<dbReference type="PROSITE" id="PS50297">
    <property type="entry name" value="ANK_REP_REGION"/>
    <property type="match status" value="7"/>
</dbReference>
<evidence type="ECO:0000256" key="2">
    <source>
        <dbReference type="ARBA" id="ARBA00023043"/>
    </source>
</evidence>
<gene>
    <name evidence="4" type="ORF">TCE0_034r10167</name>
</gene>
<organism evidence="4 5">
    <name type="scientific">Talaromyces pinophilus</name>
    <name type="common">Penicillium pinophilum</name>
    <dbReference type="NCBI Taxonomy" id="128442"/>
    <lineage>
        <taxon>Eukaryota</taxon>
        <taxon>Fungi</taxon>
        <taxon>Dikarya</taxon>
        <taxon>Ascomycota</taxon>
        <taxon>Pezizomycotina</taxon>
        <taxon>Eurotiomycetes</taxon>
        <taxon>Eurotiomycetidae</taxon>
        <taxon>Eurotiales</taxon>
        <taxon>Trichocomaceae</taxon>
        <taxon>Talaromyces</taxon>
        <taxon>Talaromyces sect. Talaromyces</taxon>
    </lineage>
</organism>
<dbReference type="Pfam" id="PF12796">
    <property type="entry name" value="Ank_2"/>
    <property type="match status" value="2"/>
</dbReference>
<dbReference type="Gene3D" id="1.25.40.20">
    <property type="entry name" value="Ankyrin repeat-containing domain"/>
    <property type="match status" value="1"/>
</dbReference>
<reference evidence="5" key="1">
    <citation type="journal article" date="2015" name="Genome Announc.">
        <title>Draft genome sequence of Talaromyces cellulolyticus strain Y-94, a source of lignocellulosic biomass-degrading enzymes.</title>
        <authorList>
            <person name="Fujii T."/>
            <person name="Koike H."/>
            <person name="Sawayama S."/>
            <person name="Yano S."/>
            <person name="Inoue H."/>
        </authorList>
    </citation>
    <scope>NUCLEOTIDE SEQUENCE [LARGE SCALE GENOMIC DNA]</scope>
    <source>
        <strain evidence="5">Y-94</strain>
    </source>
</reference>
<dbReference type="Proteomes" id="UP000053095">
    <property type="component" value="Unassembled WGS sequence"/>
</dbReference>
<comment type="caution">
    <text evidence="4">The sequence shown here is derived from an EMBL/GenBank/DDBJ whole genome shotgun (WGS) entry which is preliminary data.</text>
</comment>
<dbReference type="EMBL" id="DF933830">
    <property type="protein sequence ID" value="GAM38990.1"/>
    <property type="molecule type" value="Genomic_DNA"/>
</dbReference>
<sequence>MAEVKDVPLLIDPSQRSIQELLLKHGIPPKMAKARAQVEFRNFSTEELLACFSRLHQHGPDLKTFDFNSTQSSWATEFASLFKRKTQEVVWLKPRLEFIKESAIKRLALCINAKGEWSLRENGYFALSHVWDEGIQADPQNRGIPLAHVQQIIARIQATGAEWIWLDGLAIPCSSQALTLEEEEIKIAIINNLDGIYRRAESIIIFDALVMQLQSTDFVDVAICLSCGKWMRRLWTFQEIYLSRKAVILTKTGLVDYLTMTARLRSLSGLDDELPEMYASMSPDNLMAIHSVHKDPAKYQELYLQLARVLGTDGKMPSLAQLAMACQDRRTGNDIDYARAFFPILGLRWNSTLSREEGMEMIFNEQRYSAKRLLLMHGVPRSSVRPGWAPSYLTGLVGRPLGPEEPLGDIEWEQRGLKRKWFTYKAGTPIERWLLRMHANITMQINKENPSPRDNIMALEVDCEGTEELCACFIGSNERPETINGFRQAVSNKEAYILTNNELNMVSRHGLAYRAMLVERDTAITSLDEAWVYMAVEVVPIHKSLPGQPKSWLLLHENPTSTYERSGKDFTKMARMLSDEDALHGGKIPLHGAAEVGNEALMTELLSANAALFMAQDERGWTPLHSAAYTGQVNSILFLVQHDAPVDALDSSERSPLMIAADEGHTEAVKQLLNLGADVNLSSEKAQCPLNQALLSNHVETARVLLEAGANPNDQDKFGFAPMTIACRNLETANLLISAGADPSADLVGGATILHFAARAGNVALIKRLLELGMPVDLTEGSVSNGRTALYRAVEVYKLETVEILLHHGASPNHVVQTGWTPTLLAARLGNYEIIKTLVRNGADTQATCQPESWTALHVASQEGHRLVVRLLLDAGWDVNAQDAAGHTPLKLAKTAGHEAVGAVLKQAGGL</sequence>
<dbReference type="SUPFAM" id="SSF48403">
    <property type="entry name" value="Ankyrin repeat"/>
    <property type="match status" value="1"/>
</dbReference>
<feature type="repeat" description="ANK" evidence="3">
    <location>
        <begin position="749"/>
        <end position="781"/>
    </location>
</feature>
<dbReference type="Pfam" id="PF13637">
    <property type="entry name" value="Ank_4"/>
    <property type="match status" value="1"/>
</dbReference>
<keyword evidence="5" id="KW-1185">Reference proteome</keyword>
<feature type="repeat" description="ANK" evidence="3">
    <location>
        <begin position="818"/>
        <end position="850"/>
    </location>
</feature>
<protein>
    <submittedName>
        <fullName evidence="4">Uncharacterized protein</fullName>
    </submittedName>
</protein>
<dbReference type="InterPro" id="IPR002110">
    <property type="entry name" value="Ankyrin_rpt"/>
</dbReference>
<dbReference type="PANTHER" id="PTHR24198">
    <property type="entry name" value="ANKYRIN REPEAT AND PROTEIN KINASE DOMAIN-CONTAINING PROTEIN"/>
    <property type="match status" value="1"/>
</dbReference>
<dbReference type="PRINTS" id="PR01415">
    <property type="entry name" value="ANKYRIN"/>
</dbReference>
<feature type="repeat" description="ANK" evidence="3">
    <location>
        <begin position="685"/>
        <end position="717"/>
    </location>
</feature>
<evidence type="ECO:0000313" key="4">
    <source>
        <dbReference type="EMBL" id="GAM38990.1"/>
    </source>
</evidence>
<dbReference type="InterPro" id="IPR036770">
    <property type="entry name" value="Ankyrin_rpt-contain_sf"/>
</dbReference>